<dbReference type="AlphaFoldDB" id="A0A2A2TBL5"/>
<reference evidence="2 3" key="1">
    <citation type="submission" date="2017-08" db="EMBL/GenBank/DDBJ databases">
        <title>Draft genome sequence of filamentous cyanobacterium Calothrix elsteri CCALA 953.</title>
        <authorList>
            <person name="Gagunashvili A.N."/>
            <person name="Elster J."/>
            <person name="Andresson O.S."/>
        </authorList>
    </citation>
    <scope>NUCLEOTIDE SEQUENCE [LARGE SCALE GENOMIC DNA]</scope>
    <source>
        <strain evidence="2 3">CCALA 953</strain>
    </source>
</reference>
<keyword evidence="1" id="KW-0812">Transmembrane</keyword>
<evidence type="ECO:0000256" key="1">
    <source>
        <dbReference type="SAM" id="Phobius"/>
    </source>
</evidence>
<keyword evidence="1" id="KW-1133">Transmembrane helix</keyword>
<name>A0A2A2TBL5_9CYAN</name>
<dbReference type="Pfam" id="PF11282">
    <property type="entry name" value="DUF3082"/>
    <property type="match status" value="1"/>
</dbReference>
<sequence>MSKNQNPPSKTSPLHCLIGSFVAGGLAYGIFNLMNAIALSFASKAITTNNEIVFRITIAVRTLVVGMAALGAGIFALVAVGLFGLMIQTLIQKKQPSDNQ</sequence>
<dbReference type="PANTHER" id="PTHR35733">
    <property type="entry name" value="OS02G0307800 PROTEIN"/>
    <property type="match status" value="1"/>
</dbReference>
<evidence type="ECO:0000313" key="2">
    <source>
        <dbReference type="EMBL" id="PAX51102.1"/>
    </source>
</evidence>
<dbReference type="RefSeq" id="WP_095724532.1">
    <property type="nucleotide sequence ID" value="NZ_NTFS01000473.1"/>
</dbReference>
<dbReference type="PANTHER" id="PTHR35733:SF1">
    <property type="entry name" value="OS02G0307800 PROTEIN"/>
    <property type="match status" value="1"/>
</dbReference>
<proteinExistence type="predicted"/>
<dbReference type="InterPro" id="IPR021434">
    <property type="entry name" value="DUF3082"/>
</dbReference>
<dbReference type="EMBL" id="NTFS01000473">
    <property type="protein sequence ID" value="PAX51102.1"/>
    <property type="molecule type" value="Genomic_DNA"/>
</dbReference>
<accession>A0A2A2TBL5</accession>
<evidence type="ECO:0008006" key="4">
    <source>
        <dbReference type="Google" id="ProtNLM"/>
    </source>
</evidence>
<dbReference type="OrthoDB" id="515558at2"/>
<organism evidence="2 3">
    <name type="scientific">Brunnivagina elsteri CCALA 953</name>
    <dbReference type="NCBI Taxonomy" id="987040"/>
    <lineage>
        <taxon>Bacteria</taxon>
        <taxon>Bacillati</taxon>
        <taxon>Cyanobacteriota</taxon>
        <taxon>Cyanophyceae</taxon>
        <taxon>Nostocales</taxon>
        <taxon>Calotrichaceae</taxon>
        <taxon>Brunnivagina</taxon>
    </lineage>
</organism>
<comment type="caution">
    <text evidence="2">The sequence shown here is derived from an EMBL/GenBank/DDBJ whole genome shotgun (WGS) entry which is preliminary data.</text>
</comment>
<keyword evidence="3" id="KW-1185">Reference proteome</keyword>
<protein>
    <recommendedName>
        <fullName evidence="4">DUF3082 domain-containing protein</fullName>
    </recommendedName>
</protein>
<dbReference type="Proteomes" id="UP000218238">
    <property type="component" value="Unassembled WGS sequence"/>
</dbReference>
<evidence type="ECO:0000313" key="3">
    <source>
        <dbReference type="Proteomes" id="UP000218238"/>
    </source>
</evidence>
<feature type="transmembrane region" description="Helical" evidence="1">
    <location>
        <begin position="21"/>
        <end position="43"/>
    </location>
</feature>
<keyword evidence="1" id="KW-0472">Membrane</keyword>
<gene>
    <name evidence="2" type="ORF">CK510_26650</name>
</gene>
<feature type="transmembrane region" description="Helical" evidence="1">
    <location>
        <begin position="63"/>
        <end position="87"/>
    </location>
</feature>